<dbReference type="Pfam" id="PF13410">
    <property type="entry name" value="GST_C_2"/>
    <property type="match status" value="1"/>
</dbReference>
<dbReference type="InterPro" id="IPR010987">
    <property type="entry name" value="Glutathione-S-Trfase_C-like"/>
</dbReference>
<feature type="region of interest" description="Disordered" evidence="2">
    <location>
        <begin position="1"/>
        <end position="43"/>
    </location>
</feature>
<dbReference type="InterPro" id="IPR036282">
    <property type="entry name" value="Glutathione-S-Trfase_C_sf"/>
</dbReference>
<dbReference type="InterPro" id="IPR036249">
    <property type="entry name" value="Thioredoxin-like_sf"/>
</dbReference>
<evidence type="ECO:0000313" key="5">
    <source>
        <dbReference type="EMBL" id="OLQ03131.1"/>
    </source>
</evidence>
<organism evidence="5 6">
    <name type="scientific">Symbiodinium microadriaticum</name>
    <name type="common">Dinoflagellate</name>
    <name type="synonym">Zooxanthella microadriatica</name>
    <dbReference type="NCBI Taxonomy" id="2951"/>
    <lineage>
        <taxon>Eukaryota</taxon>
        <taxon>Sar</taxon>
        <taxon>Alveolata</taxon>
        <taxon>Dinophyceae</taxon>
        <taxon>Suessiales</taxon>
        <taxon>Symbiodiniaceae</taxon>
        <taxon>Symbiodinium</taxon>
    </lineage>
</organism>
<dbReference type="Gene3D" id="1.20.1050.10">
    <property type="match status" value="1"/>
</dbReference>
<evidence type="ECO:0000259" key="3">
    <source>
        <dbReference type="PROSITE" id="PS50404"/>
    </source>
</evidence>
<dbReference type="CDD" id="cd03046">
    <property type="entry name" value="GST_N_GTT1_like"/>
    <property type="match status" value="1"/>
</dbReference>
<keyword evidence="5" id="KW-0808">Transferase</keyword>
<sequence length="1014" mass="112344">MSDGTLSARAPLANRLGDSQKSSQPRMSLTPRNGARPAWFTPRDANNALRSIGKELVSRNSGAPANYCRTDPAPGVPPAGKPGEVLLGGGIQARRGLQPGLIVPAPKSPDSMTATQRRHRQKGEPGEMSTHWGLKNSKIPDAGEGYGKKTNKDEDVAQNFKSGQLFGVAEYINARGEDVYHSTKREPLAKAFQRGHVFPDEVHDPDFKGFGRPLDSTMPAKEVMFPRDRQPDTQEVKELYKRTHGSTDPGEGLDRKYDWPEHVKGNPIFRFGHANQTVVPGSGAKSALSMDCGVEPLSVPPTLIVKDTLANFQEITSDHIGTSRNLMQLQSHQNLGRHHSFGKPTSTDPVSAGSLIHGNYSHAEQMPDADLGKCLLKGRRNFETEPRGVPSVRFDKVAPPLEKRSVANDTNYGDDLHAGSLITPTRFQFLGISAEDFVQKRPVGEVASLLRGAGFCAEEEKLEGILQRAGSEDGNGKASLEDALGAIEEWLSTARLVKAYLVTLADVFIDRANSMTLGKEGVEFGAALLDNKAGNGKACEPGGAWTKLYSRIRAFESQKVWPAARVSSTLAVYNFGSFKKSGKDYDQHLMRENSRFLNLNEMDKESCTMDSCGKVWKALDKVLWSWWTDIPWLNLDVARRMFAQHEKIEVEGVTSWRKVAQGISFPRFEYVAYQMWTMLYDGWDIRDVTSITLEAKWGSYLEDPQDGSKLSQLNPMWVSANALSRAEEGRIAKLSTQDPPLLIFHVDHEDLMYSYGGQQYKALWETLLLHLLKLHKRFMIYDCSSRGACRSYSTAAMAATSGLILIGNAKLRPFRNVWMLEEMGLPYTFVPAMPRSTEANKANPFGKVPSLTDGTLTMYESAAINNYLGDKFRGSGPALVPPPGTPERARYEQLVFTIMTELDAQGLWLHRKHQALKQVFGAAPEAVEHARQHVYSTLKILVAHLQEAGDYLLGANFSAADILLVHCLDWASAIKWLPTPEITGEVEAVLTAYHQRCCQRPAYQRAVQKRSAKM</sequence>
<dbReference type="Proteomes" id="UP000186817">
    <property type="component" value="Unassembled WGS sequence"/>
</dbReference>
<name>A0A1Q9E6U2_SYMMI</name>
<evidence type="ECO:0000313" key="6">
    <source>
        <dbReference type="Proteomes" id="UP000186817"/>
    </source>
</evidence>
<accession>A0A1Q9E6U2</accession>
<keyword evidence="6" id="KW-1185">Reference proteome</keyword>
<feature type="domain" description="GST N-terminal" evidence="3">
    <location>
        <begin position="800"/>
        <end position="876"/>
    </location>
</feature>
<dbReference type="InterPro" id="IPR004045">
    <property type="entry name" value="Glutathione_S-Trfase_N"/>
</dbReference>
<dbReference type="PANTHER" id="PTHR44051:SF8">
    <property type="entry name" value="GLUTATHIONE S-TRANSFERASE GSTA"/>
    <property type="match status" value="1"/>
</dbReference>
<dbReference type="OrthoDB" id="2096280at2759"/>
<dbReference type="PANTHER" id="PTHR44051">
    <property type="entry name" value="GLUTATHIONE S-TRANSFERASE-RELATED"/>
    <property type="match status" value="1"/>
</dbReference>
<dbReference type="Gene3D" id="3.40.30.10">
    <property type="entry name" value="Glutaredoxin"/>
    <property type="match status" value="1"/>
</dbReference>
<proteinExistence type="inferred from homology"/>
<dbReference type="SFLD" id="SFLDG00358">
    <property type="entry name" value="Main_(cytGST)"/>
    <property type="match status" value="1"/>
</dbReference>
<comment type="caution">
    <text evidence="5">The sequence shown here is derived from an EMBL/GenBank/DDBJ whole genome shotgun (WGS) entry which is preliminary data.</text>
</comment>
<comment type="similarity">
    <text evidence="1">Belongs to the GST superfamily.</text>
</comment>
<dbReference type="InterPro" id="IPR040079">
    <property type="entry name" value="Glutathione_S-Trfase"/>
</dbReference>
<gene>
    <name evidence="5" type="primary">GST3</name>
    <name evidence="5" type="ORF">AK812_SmicGene13957</name>
</gene>
<dbReference type="Pfam" id="PF25325">
    <property type="entry name" value="EF-hand_EFHB_C"/>
    <property type="match status" value="1"/>
</dbReference>
<feature type="region of interest" description="Disordered" evidence="2">
    <location>
        <begin position="60"/>
        <end position="87"/>
    </location>
</feature>
<dbReference type="SFLD" id="SFLDS00019">
    <property type="entry name" value="Glutathione_Transferase_(cytos"/>
    <property type="match status" value="1"/>
</dbReference>
<dbReference type="GO" id="GO:0016740">
    <property type="term" value="F:transferase activity"/>
    <property type="evidence" value="ECO:0007669"/>
    <property type="project" value="UniProtKB-KW"/>
</dbReference>
<dbReference type="PROSITE" id="PS50405">
    <property type="entry name" value="GST_CTER"/>
    <property type="match status" value="1"/>
</dbReference>
<dbReference type="EMBL" id="LSRX01000245">
    <property type="protein sequence ID" value="OLQ03131.1"/>
    <property type="molecule type" value="Genomic_DNA"/>
</dbReference>
<feature type="region of interest" description="Disordered" evidence="2">
    <location>
        <begin position="100"/>
        <end position="150"/>
    </location>
</feature>
<dbReference type="SUPFAM" id="SSF52833">
    <property type="entry name" value="Thioredoxin-like"/>
    <property type="match status" value="1"/>
</dbReference>
<evidence type="ECO:0000256" key="1">
    <source>
        <dbReference type="ARBA" id="ARBA00007409"/>
    </source>
</evidence>
<dbReference type="InterPro" id="IPR057428">
    <property type="entry name" value="EFHB_EF-hand_C"/>
</dbReference>
<dbReference type="AlphaFoldDB" id="A0A1Q9E6U2"/>
<dbReference type="Pfam" id="PF13417">
    <property type="entry name" value="GST_N_3"/>
    <property type="match status" value="1"/>
</dbReference>
<evidence type="ECO:0000256" key="2">
    <source>
        <dbReference type="SAM" id="MobiDB-lite"/>
    </source>
</evidence>
<feature type="compositionally biased region" description="Polar residues" evidence="2">
    <location>
        <begin position="17"/>
        <end position="31"/>
    </location>
</feature>
<protein>
    <submittedName>
        <fullName evidence="5">Glutathione S-transferase 3</fullName>
    </submittedName>
</protein>
<reference evidence="5 6" key="1">
    <citation type="submission" date="2016-02" db="EMBL/GenBank/DDBJ databases">
        <title>Genome analysis of coral dinoflagellate symbionts highlights evolutionary adaptations to a symbiotic lifestyle.</title>
        <authorList>
            <person name="Aranda M."/>
            <person name="Li Y."/>
            <person name="Liew Y.J."/>
            <person name="Baumgarten S."/>
            <person name="Simakov O."/>
            <person name="Wilson M."/>
            <person name="Piel J."/>
            <person name="Ashoor H."/>
            <person name="Bougouffa S."/>
            <person name="Bajic V.B."/>
            <person name="Ryu T."/>
            <person name="Ravasi T."/>
            <person name="Bayer T."/>
            <person name="Micklem G."/>
            <person name="Kim H."/>
            <person name="Bhak J."/>
            <person name="Lajeunesse T.C."/>
            <person name="Voolstra C.R."/>
        </authorList>
    </citation>
    <scope>NUCLEOTIDE SEQUENCE [LARGE SCALE GENOMIC DNA]</scope>
    <source>
        <strain evidence="5 6">CCMP2467</strain>
    </source>
</reference>
<feature type="domain" description="GST C-terminal" evidence="4">
    <location>
        <begin position="884"/>
        <end position="1014"/>
    </location>
</feature>
<evidence type="ECO:0000259" key="4">
    <source>
        <dbReference type="PROSITE" id="PS50405"/>
    </source>
</evidence>
<dbReference type="SUPFAM" id="SSF47616">
    <property type="entry name" value="GST C-terminal domain-like"/>
    <property type="match status" value="1"/>
</dbReference>
<dbReference type="PROSITE" id="PS50404">
    <property type="entry name" value="GST_NTER"/>
    <property type="match status" value="1"/>
</dbReference>